<evidence type="ECO:0000256" key="7">
    <source>
        <dbReference type="ARBA" id="ARBA00023163"/>
    </source>
</evidence>
<dbReference type="PANTHER" id="PTHR21408">
    <property type="entry name" value="HOMEODOMAIN-ONLY PROTEIN"/>
    <property type="match status" value="1"/>
</dbReference>
<dbReference type="Bgee" id="ENSLACG00000003420">
    <property type="expression patterns" value="Expressed in pectoral fin and 4 other cell types or tissues"/>
</dbReference>
<evidence type="ECO:0000256" key="3">
    <source>
        <dbReference type="ARBA" id="ARBA00022473"/>
    </source>
</evidence>
<dbReference type="OrthoDB" id="6159439at2759"/>
<dbReference type="Ensembl" id="ENSLACT00000003877.1">
    <property type="protein sequence ID" value="ENSLACP00000003842.1"/>
    <property type="gene ID" value="ENSLACG00000003420.1"/>
</dbReference>
<evidence type="ECO:0000256" key="1">
    <source>
        <dbReference type="ARBA" id="ARBA00004123"/>
    </source>
</evidence>
<dbReference type="GO" id="GO:0006357">
    <property type="term" value="P:regulation of transcription by RNA polymerase II"/>
    <property type="evidence" value="ECO:0007669"/>
    <property type="project" value="TreeGrafter"/>
</dbReference>
<dbReference type="InterPro" id="IPR009057">
    <property type="entry name" value="Homeodomain-like_sf"/>
</dbReference>
<keyword evidence="7" id="KW-0804">Transcription</keyword>
<dbReference type="GO" id="GO:0003677">
    <property type="term" value="F:DNA binding"/>
    <property type="evidence" value="ECO:0007669"/>
    <property type="project" value="UniProtKB-UniRule"/>
</dbReference>
<comment type="subcellular location">
    <subcellularLocation>
        <location evidence="1 9 10">Nucleus</location>
    </subcellularLocation>
</comment>
<reference evidence="12" key="2">
    <citation type="submission" date="2025-08" db="UniProtKB">
        <authorList>
            <consortium name="Ensembl"/>
        </authorList>
    </citation>
    <scope>IDENTIFICATION</scope>
</reference>
<dbReference type="PROSITE" id="PS50071">
    <property type="entry name" value="HOMEOBOX_2"/>
    <property type="match status" value="1"/>
</dbReference>
<dbReference type="SUPFAM" id="SSF46689">
    <property type="entry name" value="Homeodomain-like"/>
    <property type="match status" value="1"/>
</dbReference>
<keyword evidence="4" id="KW-0678">Repressor</keyword>
<evidence type="ECO:0000256" key="4">
    <source>
        <dbReference type="ARBA" id="ARBA00022491"/>
    </source>
</evidence>
<reference evidence="13" key="1">
    <citation type="submission" date="2011-08" db="EMBL/GenBank/DDBJ databases">
        <title>The draft genome of Latimeria chalumnae.</title>
        <authorList>
            <person name="Di Palma F."/>
            <person name="Alfoldi J."/>
            <person name="Johnson J."/>
            <person name="Berlin A."/>
            <person name="Gnerre S."/>
            <person name="Jaffe D."/>
            <person name="MacCallum I."/>
            <person name="Young S."/>
            <person name="Walker B.J."/>
            <person name="Lander E."/>
            <person name="Lindblad-Toh K."/>
        </authorList>
    </citation>
    <scope>NUCLEOTIDE SEQUENCE [LARGE SCALE GENOMIC DNA]</scope>
    <source>
        <strain evidence="13">Wild caught</strain>
    </source>
</reference>
<dbReference type="AlphaFoldDB" id="H3A2H1"/>
<dbReference type="RefSeq" id="XP_064414935.1">
    <property type="nucleotide sequence ID" value="XM_064558865.1"/>
</dbReference>
<gene>
    <name evidence="12" type="primary">HOPX</name>
</gene>
<evidence type="ECO:0000256" key="9">
    <source>
        <dbReference type="PROSITE-ProRule" id="PRU00108"/>
    </source>
</evidence>
<dbReference type="OMA" id="LRMAKWR"/>
<dbReference type="SMART" id="SM00389">
    <property type="entry name" value="HOX"/>
    <property type="match status" value="1"/>
</dbReference>
<dbReference type="eggNOG" id="KOG0490">
    <property type="taxonomic scope" value="Eukaryota"/>
</dbReference>
<keyword evidence="8 9" id="KW-0539">Nucleus</keyword>
<dbReference type="Proteomes" id="UP000008672">
    <property type="component" value="Unassembled WGS sequence"/>
</dbReference>
<dbReference type="KEGG" id="lcm:102351821"/>
<protein>
    <recommendedName>
        <fullName evidence="2">Homeodomain-only protein</fullName>
    </recommendedName>
</protein>
<dbReference type="InParanoid" id="H3A2H1"/>
<name>H3A2H1_LATCH</name>
<dbReference type="RefSeq" id="XP_006011632.1">
    <property type="nucleotide sequence ID" value="XM_006011570.2"/>
</dbReference>
<dbReference type="HOGENOM" id="CLU_193231_0_0_1"/>
<evidence type="ECO:0000256" key="8">
    <source>
        <dbReference type="ARBA" id="ARBA00023242"/>
    </source>
</evidence>
<dbReference type="CTD" id="84525"/>
<evidence type="ECO:0000256" key="10">
    <source>
        <dbReference type="RuleBase" id="RU000682"/>
    </source>
</evidence>
<dbReference type="FunCoup" id="H3A2H1">
    <property type="interactions" value="922"/>
</dbReference>
<evidence type="ECO:0000256" key="6">
    <source>
        <dbReference type="ARBA" id="ARBA00023155"/>
    </source>
</evidence>
<evidence type="ECO:0000313" key="13">
    <source>
        <dbReference type="Proteomes" id="UP000008672"/>
    </source>
</evidence>
<keyword evidence="6 9" id="KW-0371">Homeobox</keyword>
<dbReference type="PANTHER" id="PTHR21408:SF1">
    <property type="entry name" value="HOMEODOMAIN-ONLY PROTEIN"/>
    <property type="match status" value="1"/>
</dbReference>
<keyword evidence="3" id="KW-0217">Developmental protein</keyword>
<dbReference type="GeneID" id="102351821"/>
<dbReference type="GO" id="GO:0005634">
    <property type="term" value="C:nucleus"/>
    <property type="evidence" value="ECO:0007669"/>
    <property type="project" value="UniProtKB-SubCell"/>
</dbReference>
<dbReference type="InterPro" id="IPR039162">
    <property type="entry name" value="HOPX"/>
</dbReference>
<accession>H3A2H1</accession>
<dbReference type="GO" id="GO:0030154">
    <property type="term" value="P:cell differentiation"/>
    <property type="evidence" value="ECO:0007669"/>
    <property type="project" value="InterPro"/>
</dbReference>
<evidence type="ECO:0000256" key="2">
    <source>
        <dbReference type="ARBA" id="ARBA00021327"/>
    </source>
</evidence>
<keyword evidence="13" id="KW-1185">Reference proteome</keyword>
<dbReference type="InterPro" id="IPR001356">
    <property type="entry name" value="HD"/>
</dbReference>
<feature type="DNA-binding region" description="Homeobox" evidence="9">
    <location>
        <begin position="9"/>
        <end position="69"/>
    </location>
</feature>
<evidence type="ECO:0000259" key="11">
    <source>
        <dbReference type="PROSITE" id="PS50071"/>
    </source>
</evidence>
<feature type="domain" description="Homeobox" evidence="11">
    <location>
        <begin position="7"/>
        <end position="68"/>
    </location>
</feature>
<dbReference type="Pfam" id="PF00046">
    <property type="entry name" value="Homeodomain"/>
    <property type="match status" value="1"/>
</dbReference>
<sequence>MASGSSNGGLAKDSLLTAEQLQLLEENFKRVSKQPEQATLILIAAECGLSEEETVKWFKQRYSKWRESEGLPPESGSVKD</sequence>
<dbReference type="CDD" id="cd00086">
    <property type="entry name" value="homeodomain"/>
    <property type="match status" value="1"/>
</dbReference>
<reference evidence="12" key="3">
    <citation type="submission" date="2025-09" db="UniProtKB">
        <authorList>
            <consortium name="Ensembl"/>
        </authorList>
    </citation>
    <scope>IDENTIFICATION</scope>
</reference>
<organism evidence="12 13">
    <name type="scientific">Latimeria chalumnae</name>
    <name type="common">Coelacanth</name>
    <dbReference type="NCBI Taxonomy" id="7897"/>
    <lineage>
        <taxon>Eukaryota</taxon>
        <taxon>Metazoa</taxon>
        <taxon>Chordata</taxon>
        <taxon>Craniata</taxon>
        <taxon>Vertebrata</taxon>
        <taxon>Euteleostomi</taxon>
        <taxon>Coelacanthiformes</taxon>
        <taxon>Coelacanthidae</taxon>
        <taxon>Latimeria</taxon>
    </lineage>
</organism>
<dbReference type="Gene3D" id="1.10.10.60">
    <property type="entry name" value="Homeodomain-like"/>
    <property type="match status" value="1"/>
</dbReference>
<proteinExistence type="predicted"/>
<evidence type="ECO:0000313" key="12">
    <source>
        <dbReference type="Ensembl" id="ENSLACP00000003842.1"/>
    </source>
</evidence>
<evidence type="ECO:0000256" key="5">
    <source>
        <dbReference type="ARBA" id="ARBA00023015"/>
    </source>
</evidence>
<keyword evidence="5" id="KW-0805">Transcription regulation</keyword>
<dbReference type="GeneTree" id="ENSGT00390000017143"/>
<dbReference type="STRING" id="7897.ENSLACP00000003842"/>
<dbReference type="EMBL" id="AFYH01232250">
    <property type="status" value="NOT_ANNOTATED_CDS"/>
    <property type="molecule type" value="Genomic_DNA"/>
</dbReference>
<keyword evidence="9 10" id="KW-0238">DNA-binding</keyword>